<dbReference type="GO" id="GO:0009103">
    <property type="term" value="P:lipopolysaccharide biosynthetic process"/>
    <property type="evidence" value="ECO:0007669"/>
    <property type="project" value="TreeGrafter"/>
</dbReference>
<dbReference type="AlphaFoldDB" id="A0A2N2E9V7"/>
<evidence type="ECO:0000259" key="3">
    <source>
        <dbReference type="Pfam" id="PF13439"/>
    </source>
</evidence>
<evidence type="ECO:0000256" key="1">
    <source>
        <dbReference type="ARBA" id="ARBA00022679"/>
    </source>
</evidence>
<organism evidence="4 5">
    <name type="scientific">Candidatus Falkowbacteria bacterium HGW-Falkowbacteria-1</name>
    <dbReference type="NCBI Taxonomy" id="2013768"/>
    <lineage>
        <taxon>Bacteria</taxon>
        <taxon>Candidatus Falkowiibacteriota</taxon>
    </lineage>
</organism>
<proteinExistence type="predicted"/>
<evidence type="ECO:0000313" key="4">
    <source>
        <dbReference type="EMBL" id="PKM91524.1"/>
    </source>
</evidence>
<dbReference type="CDD" id="cd03809">
    <property type="entry name" value="GT4_MtfB-like"/>
    <property type="match status" value="1"/>
</dbReference>
<dbReference type="Pfam" id="PF00534">
    <property type="entry name" value="Glycos_transf_1"/>
    <property type="match status" value="1"/>
</dbReference>
<feature type="domain" description="Glycosyl transferase family 1" evidence="2">
    <location>
        <begin position="226"/>
        <end position="379"/>
    </location>
</feature>
<protein>
    <recommendedName>
        <fullName evidence="6">Glycosyltransferase family 1 protein</fullName>
    </recommendedName>
</protein>
<reference evidence="4 5" key="1">
    <citation type="journal article" date="2017" name="ISME J.">
        <title>Potential for microbial H2 and metal transformations associated with novel bacteria and archaea in deep terrestrial subsurface sediments.</title>
        <authorList>
            <person name="Hernsdorf A.W."/>
            <person name="Amano Y."/>
            <person name="Miyakawa K."/>
            <person name="Ise K."/>
            <person name="Suzuki Y."/>
            <person name="Anantharaman K."/>
            <person name="Probst A."/>
            <person name="Burstein D."/>
            <person name="Thomas B.C."/>
            <person name="Banfield J.F."/>
        </authorList>
    </citation>
    <scope>NUCLEOTIDE SEQUENCE [LARGE SCALE GENOMIC DNA]</scope>
    <source>
        <strain evidence="4">HGW-Falkowbacteria-1</strain>
    </source>
</reference>
<sequence>MKIGIDASRANRDFKTGTEWYSYYLIKNLIEIDKENKYILYSDKSLSEYFLKDLNLEENKHVKIKVLNWPFKFFWTLGRLSLEMIFSAPDVLFVPAHAIPFFFPKKTITTIHDIAFKRDKRLYGGDVVSFDSDSTRGIIKFFIKILTNGRYRLESSDYLNWSTKFALKRAKKIITVSNFTKNEILNFYKIKSEKIAMVYNGYNNSLYQKIEDKDKIKEVLSSYGINQSFFLYAGRIEKKKNINILLEAFHSFKEKNKESKKKLVLIGNIGFGYDEFKYMISELDLFNDVIMLGWVEEKDMPYIFSGAEIFIFPSLHEGFGIPLLQAMACGVPVIASDIEVFKEIGVDSVLFFRRLDSNDLLSKIELLLNDSVKKEELIIKGLNRSKDFSWKKCAKETLEEIKKL</sequence>
<dbReference type="Proteomes" id="UP000233517">
    <property type="component" value="Unassembled WGS sequence"/>
</dbReference>
<evidence type="ECO:0000313" key="5">
    <source>
        <dbReference type="Proteomes" id="UP000233517"/>
    </source>
</evidence>
<evidence type="ECO:0008006" key="6">
    <source>
        <dbReference type="Google" id="ProtNLM"/>
    </source>
</evidence>
<feature type="domain" description="Glycosyltransferase subfamily 4-like N-terminal" evidence="3">
    <location>
        <begin position="62"/>
        <end position="203"/>
    </location>
</feature>
<accession>A0A2N2E9V7</accession>
<comment type="caution">
    <text evidence="4">The sequence shown here is derived from an EMBL/GenBank/DDBJ whole genome shotgun (WGS) entry which is preliminary data.</text>
</comment>
<evidence type="ECO:0000259" key="2">
    <source>
        <dbReference type="Pfam" id="PF00534"/>
    </source>
</evidence>
<dbReference type="EMBL" id="PHAI01000002">
    <property type="protein sequence ID" value="PKM91524.1"/>
    <property type="molecule type" value="Genomic_DNA"/>
</dbReference>
<dbReference type="InterPro" id="IPR028098">
    <property type="entry name" value="Glyco_trans_4-like_N"/>
</dbReference>
<keyword evidence="1" id="KW-0808">Transferase</keyword>
<dbReference type="PANTHER" id="PTHR46401">
    <property type="entry name" value="GLYCOSYLTRANSFERASE WBBK-RELATED"/>
    <property type="match status" value="1"/>
</dbReference>
<dbReference type="GO" id="GO:0016757">
    <property type="term" value="F:glycosyltransferase activity"/>
    <property type="evidence" value="ECO:0007669"/>
    <property type="project" value="InterPro"/>
</dbReference>
<dbReference type="InterPro" id="IPR001296">
    <property type="entry name" value="Glyco_trans_1"/>
</dbReference>
<name>A0A2N2E9V7_9BACT</name>
<dbReference type="Gene3D" id="3.40.50.2000">
    <property type="entry name" value="Glycogen Phosphorylase B"/>
    <property type="match status" value="2"/>
</dbReference>
<gene>
    <name evidence="4" type="ORF">CVU82_02935</name>
</gene>
<dbReference type="PANTHER" id="PTHR46401:SF2">
    <property type="entry name" value="GLYCOSYLTRANSFERASE WBBK-RELATED"/>
    <property type="match status" value="1"/>
</dbReference>
<dbReference type="Pfam" id="PF13439">
    <property type="entry name" value="Glyco_transf_4"/>
    <property type="match status" value="1"/>
</dbReference>
<dbReference type="SUPFAM" id="SSF53756">
    <property type="entry name" value="UDP-Glycosyltransferase/glycogen phosphorylase"/>
    <property type="match status" value="1"/>
</dbReference>